<protein>
    <submittedName>
        <fullName evidence="4">Unannotated protein</fullName>
    </submittedName>
</protein>
<accession>A0A6J7JQV2</accession>
<evidence type="ECO:0000313" key="1">
    <source>
        <dbReference type="EMBL" id="CAB4364697.1"/>
    </source>
</evidence>
<reference evidence="4" key="1">
    <citation type="submission" date="2020-05" db="EMBL/GenBank/DDBJ databases">
        <authorList>
            <person name="Chiriac C."/>
            <person name="Salcher M."/>
            <person name="Ghai R."/>
            <person name="Kavagutti S V."/>
        </authorList>
    </citation>
    <scope>NUCLEOTIDE SEQUENCE</scope>
</reference>
<dbReference type="InterPro" id="IPR008323">
    <property type="entry name" value="UCP033563"/>
</dbReference>
<sequence>MQVPRFEPFAALRYAPTLPLDDVAAPPYDVLSDADVDALLARHPRNIVAVDVPREIDGDDRYANAAELLAEWVQQGTLLRDAAPTFTLYRMRFTDEAGEPRETVGVLGALEVVDEGADGVLPHERTTPKAKTDRLDLTRSTNTNLSPVWGLSLTAGLTELLREPAEIVGVCHDEQGVVHTVERVADPQRVAAIQAAVGANPVLIADGHHRYAISRTFRDEVRATRGAGTAAELTLTYVAELVEDQLSIDAIHRLYQGITPEVLMGWLSPCFDITEAGPVTPAFASEVTHRGALCLVRPDGTGAWLTPKPAAFATVRALDGAYLEHALRDHDPDVAYQHGVQHVVDRVTAGDAGVGVLIRPTSIVEIRRTADDRLLMPPKSTFFTPKLRTGLVLRPLD</sequence>
<dbReference type="EMBL" id="CAFBMT010000016">
    <property type="protein sequence ID" value="CAB4945221.1"/>
    <property type="molecule type" value="Genomic_DNA"/>
</dbReference>
<gene>
    <name evidence="2" type="ORF">UFOPK2656_03575</name>
    <name evidence="3" type="ORF">UFOPK3267_02655</name>
    <name evidence="4" type="ORF">UFOPK3651_02468</name>
    <name evidence="1" type="ORF">UFOPK4189_02456</name>
</gene>
<name>A0A6J7JQV2_9ZZZZ</name>
<evidence type="ECO:0000313" key="4">
    <source>
        <dbReference type="EMBL" id="CAB4945221.1"/>
    </source>
</evidence>
<dbReference type="Pfam" id="PF06245">
    <property type="entry name" value="DUF1015"/>
    <property type="match status" value="1"/>
</dbReference>
<dbReference type="EMBL" id="CAEZYF010000050">
    <property type="protein sequence ID" value="CAB4751624.1"/>
    <property type="molecule type" value="Genomic_DNA"/>
</dbReference>
<dbReference type="EMBL" id="CAFBIY010000204">
    <property type="protein sequence ID" value="CAB4853131.1"/>
    <property type="molecule type" value="Genomic_DNA"/>
</dbReference>
<dbReference type="EMBL" id="CAESGF010000017">
    <property type="protein sequence ID" value="CAB4364697.1"/>
    <property type="molecule type" value="Genomic_DNA"/>
</dbReference>
<evidence type="ECO:0000313" key="3">
    <source>
        <dbReference type="EMBL" id="CAB4853131.1"/>
    </source>
</evidence>
<evidence type="ECO:0000313" key="2">
    <source>
        <dbReference type="EMBL" id="CAB4751624.1"/>
    </source>
</evidence>
<proteinExistence type="predicted"/>
<organism evidence="4">
    <name type="scientific">freshwater metagenome</name>
    <dbReference type="NCBI Taxonomy" id="449393"/>
    <lineage>
        <taxon>unclassified sequences</taxon>
        <taxon>metagenomes</taxon>
        <taxon>ecological metagenomes</taxon>
    </lineage>
</organism>
<dbReference type="AlphaFoldDB" id="A0A6J7JQV2"/>
<dbReference type="PANTHER" id="PTHR36454:SF1">
    <property type="entry name" value="DUF1015 DOMAIN-CONTAINING PROTEIN"/>
    <property type="match status" value="1"/>
</dbReference>
<dbReference type="PANTHER" id="PTHR36454">
    <property type="entry name" value="LMO2823 PROTEIN"/>
    <property type="match status" value="1"/>
</dbReference>